<evidence type="ECO:0000313" key="2">
    <source>
        <dbReference type="EMBL" id="MWA05747.1"/>
    </source>
</evidence>
<comment type="caution">
    <text evidence="2">The sequence shown here is derived from an EMBL/GenBank/DDBJ whole genome shotgun (WGS) entry which is preliminary data.</text>
</comment>
<keyword evidence="3" id="KW-1185">Reference proteome</keyword>
<name>A0A6I4MPG5_9ACTN</name>
<sequence length="79" mass="8339">MGSVVPAILGEISDTLEWRKSRLSRDGNECVEMCRPAVGLVAFRDSKAPGAGALVITGGQGRALMALIRDGAFDPPARR</sequence>
<evidence type="ECO:0000259" key="1">
    <source>
        <dbReference type="Pfam" id="PF04149"/>
    </source>
</evidence>
<gene>
    <name evidence="2" type="ORF">F8568_036405</name>
</gene>
<accession>A0A6I4MPG5</accession>
<dbReference type="AlphaFoldDB" id="A0A6I4MPG5"/>
<proteinExistence type="predicted"/>
<reference evidence="2" key="1">
    <citation type="submission" date="2019-12" db="EMBL/GenBank/DDBJ databases">
        <title>Actinomadura physcomitrii sp. nov., a novel actinomycete isolated from moss [Physcomitrium sphaericum (Ludw) Fuernr].</title>
        <authorList>
            <person name="Zhuang X."/>
        </authorList>
    </citation>
    <scope>NUCLEOTIDE SEQUENCE [LARGE SCALE GENOMIC DNA]</scope>
    <source>
        <strain evidence="2">LD22</strain>
    </source>
</reference>
<evidence type="ECO:0000313" key="3">
    <source>
        <dbReference type="Proteomes" id="UP000462055"/>
    </source>
</evidence>
<dbReference type="RefSeq" id="WP_151598174.1">
    <property type="nucleotide sequence ID" value="NZ_WBMS02000041.1"/>
</dbReference>
<feature type="domain" description="DUF397" evidence="1">
    <location>
        <begin position="16"/>
        <end position="67"/>
    </location>
</feature>
<protein>
    <submittedName>
        <fullName evidence="2">DUF397 domain-containing protein</fullName>
    </submittedName>
</protein>
<dbReference type="InterPro" id="IPR007278">
    <property type="entry name" value="DUF397"/>
</dbReference>
<organism evidence="2 3">
    <name type="scientific">Actinomadura physcomitrii</name>
    <dbReference type="NCBI Taxonomy" id="2650748"/>
    <lineage>
        <taxon>Bacteria</taxon>
        <taxon>Bacillati</taxon>
        <taxon>Actinomycetota</taxon>
        <taxon>Actinomycetes</taxon>
        <taxon>Streptosporangiales</taxon>
        <taxon>Thermomonosporaceae</taxon>
        <taxon>Actinomadura</taxon>
    </lineage>
</organism>
<dbReference type="Proteomes" id="UP000462055">
    <property type="component" value="Unassembled WGS sequence"/>
</dbReference>
<dbReference type="Pfam" id="PF04149">
    <property type="entry name" value="DUF397"/>
    <property type="match status" value="1"/>
</dbReference>
<dbReference type="EMBL" id="WBMS02000041">
    <property type="protein sequence ID" value="MWA05747.1"/>
    <property type="molecule type" value="Genomic_DNA"/>
</dbReference>